<evidence type="ECO:0000256" key="3">
    <source>
        <dbReference type="ARBA" id="ARBA00022606"/>
    </source>
</evidence>
<keyword evidence="4 10" id="KW-0812">Transmembrane</keyword>
<proteinExistence type="inferred from homology"/>
<dbReference type="GO" id="GO:0004984">
    <property type="term" value="F:olfactory receptor activity"/>
    <property type="evidence" value="ECO:0007669"/>
    <property type="project" value="InterPro"/>
</dbReference>
<dbReference type="GO" id="GO:0005886">
    <property type="term" value="C:plasma membrane"/>
    <property type="evidence" value="ECO:0007669"/>
    <property type="project" value="UniProtKB-SubCell"/>
</dbReference>
<evidence type="ECO:0000256" key="4">
    <source>
        <dbReference type="ARBA" id="ARBA00022692"/>
    </source>
</evidence>
<feature type="transmembrane region" description="Helical" evidence="10">
    <location>
        <begin position="193"/>
        <end position="224"/>
    </location>
</feature>
<keyword evidence="7 10" id="KW-0472">Membrane</keyword>
<dbReference type="Pfam" id="PF02949">
    <property type="entry name" value="7tm_6"/>
    <property type="match status" value="1"/>
</dbReference>
<evidence type="ECO:0000313" key="11">
    <source>
        <dbReference type="EMBL" id="EZA52117.1"/>
    </source>
</evidence>
<keyword evidence="3 10" id="KW-0716">Sensory transduction</keyword>
<dbReference type="PANTHER" id="PTHR21137">
    <property type="entry name" value="ODORANT RECEPTOR"/>
    <property type="match status" value="1"/>
</dbReference>
<evidence type="ECO:0000256" key="10">
    <source>
        <dbReference type="RuleBase" id="RU351113"/>
    </source>
</evidence>
<reference evidence="12 14" key="2">
    <citation type="journal article" date="2018" name="Genome Res.">
        <title>The genomic architecture and molecular evolution of ant odorant receptors.</title>
        <authorList>
            <person name="McKenzie S.K."/>
            <person name="Kronauer D.J.C."/>
        </authorList>
    </citation>
    <scope>NUCLEOTIDE SEQUENCE [LARGE SCALE GENOMIC DNA]</scope>
    <source>
        <strain evidence="12">Clonal line C1</strain>
    </source>
</reference>
<feature type="transmembrane region" description="Helical" evidence="10">
    <location>
        <begin position="310"/>
        <end position="330"/>
    </location>
</feature>
<evidence type="ECO:0000313" key="13">
    <source>
        <dbReference type="Proteomes" id="UP000053097"/>
    </source>
</evidence>
<evidence type="ECO:0000256" key="8">
    <source>
        <dbReference type="ARBA" id="ARBA00023170"/>
    </source>
</evidence>
<dbReference type="InterPro" id="IPR004117">
    <property type="entry name" value="7tm6_olfct_rcpt"/>
</dbReference>
<gene>
    <name evidence="12" type="ORF">DMN91_012098</name>
    <name evidence="11" type="ORF">X777_09126</name>
</gene>
<dbReference type="OrthoDB" id="6617147at2759"/>
<evidence type="ECO:0000256" key="5">
    <source>
        <dbReference type="ARBA" id="ARBA00022725"/>
    </source>
</evidence>
<dbReference type="GO" id="GO:0007165">
    <property type="term" value="P:signal transduction"/>
    <property type="evidence" value="ECO:0007669"/>
    <property type="project" value="UniProtKB-KW"/>
</dbReference>
<dbReference type="GO" id="GO:0005549">
    <property type="term" value="F:odorant binding"/>
    <property type="evidence" value="ECO:0007669"/>
    <property type="project" value="InterPro"/>
</dbReference>
<organism evidence="11 13">
    <name type="scientific">Ooceraea biroi</name>
    <name type="common">Clonal raider ant</name>
    <name type="synonym">Cerapachys biroi</name>
    <dbReference type="NCBI Taxonomy" id="2015173"/>
    <lineage>
        <taxon>Eukaryota</taxon>
        <taxon>Metazoa</taxon>
        <taxon>Ecdysozoa</taxon>
        <taxon>Arthropoda</taxon>
        <taxon>Hexapoda</taxon>
        <taxon>Insecta</taxon>
        <taxon>Pterygota</taxon>
        <taxon>Neoptera</taxon>
        <taxon>Endopterygota</taxon>
        <taxon>Hymenoptera</taxon>
        <taxon>Apocrita</taxon>
        <taxon>Aculeata</taxon>
        <taxon>Formicoidea</taxon>
        <taxon>Formicidae</taxon>
        <taxon>Dorylinae</taxon>
        <taxon>Ooceraea</taxon>
    </lineage>
</organism>
<comment type="similarity">
    <text evidence="10">Belongs to the insect chemoreceptor superfamily. Heteromeric odorant receptor channel (TC 1.A.69) family.</text>
</comment>
<dbReference type="Proteomes" id="UP000279307">
    <property type="component" value="Chromosome 12"/>
</dbReference>
<keyword evidence="13" id="KW-1185">Reference proteome</keyword>
<dbReference type="OMA" id="HREIMMR"/>
<name>A0A026W7R4_OOCBI</name>
<feature type="transmembrane region" description="Helical" evidence="10">
    <location>
        <begin position="48"/>
        <end position="73"/>
    </location>
</feature>
<comment type="subcellular location">
    <subcellularLocation>
        <location evidence="1 10">Cell membrane</location>
        <topology evidence="1 10">Multi-pass membrane protein</topology>
    </subcellularLocation>
</comment>
<keyword evidence="5 10" id="KW-0552">Olfaction</keyword>
<keyword evidence="2" id="KW-1003">Cell membrane</keyword>
<evidence type="ECO:0000256" key="6">
    <source>
        <dbReference type="ARBA" id="ARBA00022989"/>
    </source>
</evidence>
<evidence type="ECO:0000256" key="1">
    <source>
        <dbReference type="ARBA" id="ARBA00004651"/>
    </source>
</evidence>
<dbReference type="EMBL" id="QOIP01000012">
    <property type="protein sequence ID" value="RLU16338.1"/>
    <property type="molecule type" value="Genomic_DNA"/>
</dbReference>
<dbReference type="PANTHER" id="PTHR21137:SF35">
    <property type="entry name" value="ODORANT RECEPTOR 19A-RELATED"/>
    <property type="match status" value="1"/>
</dbReference>
<keyword evidence="6 10" id="KW-1133">Transmembrane helix</keyword>
<dbReference type="EMBL" id="KK107353">
    <property type="protein sequence ID" value="EZA52117.1"/>
    <property type="molecule type" value="Genomic_DNA"/>
</dbReference>
<evidence type="ECO:0000256" key="2">
    <source>
        <dbReference type="ARBA" id="ARBA00022475"/>
    </source>
</evidence>
<evidence type="ECO:0000256" key="7">
    <source>
        <dbReference type="ARBA" id="ARBA00023136"/>
    </source>
</evidence>
<feature type="transmembrane region" description="Helical" evidence="10">
    <location>
        <begin position="85"/>
        <end position="104"/>
    </location>
</feature>
<sequence length="405" mass="46677">MAKIVNIPWSNVNCEGDIVNTLIWNRWLLRVLGIWPLVYPNTTKIEKIIAMFSFVLCWIVLSLFLVLTSIYTFSERSIMREKMKMLGPLGYVFFSMLKYFFLVARHKSIRQCVQVLSADWRRVEEDDHREIMMRGAEKGHLLSKFCIAFMYCGGLSYNTIMPFLSQTSEQNVTVRPMAYLGFDILFNLQLMPVYVFAFCLQCVTGIVMFNITTVVCCLAAMFVAHACGQVDIVLARVKSLVKGEKRNRVQFEQCMAIIVQHHVRVLRFSANIEDTLREICLVEFVGTTLIMCLIEYSLITEWNNSDSIAILTYFFLFVSFAFNIFMFCHIGELLTEQCIKVGYTSYKIEWYELPGKAALDLMFMITMSRHPVQITAGKLISLSFTNFGNVLKTSVAYMNLIRTAL</sequence>
<keyword evidence="9 10" id="KW-0807">Transducer</keyword>
<feature type="transmembrane region" description="Helical" evidence="10">
    <location>
        <begin position="141"/>
        <end position="160"/>
    </location>
</feature>
<evidence type="ECO:0000313" key="12">
    <source>
        <dbReference type="EMBL" id="RLU16338.1"/>
    </source>
</evidence>
<reference evidence="11 13" key="1">
    <citation type="journal article" date="2014" name="Curr. Biol.">
        <title>The genome of the clonal raider ant Cerapachys biroi.</title>
        <authorList>
            <person name="Oxley P.R."/>
            <person name="Ji L."/>
            <person name="Fetter-Pruneda I."/>
            <person name="McKenzie S.K."/>
            <person name="Li C."/>
            <person name="Hu H."/>
            <person name="Zhang G."/>
            <person name="Kronauer D.J."/>
        </authorList>
    </citation>
    <scope>NUCLEOTIDE SEQUENCE [LARGE SCALE GENOMIC DNA]</scope>
</reference>
<dbReference type="AlphaFoldDB" id="A0A026W7R4"/>
<accession>A0A026W7R4</accession>
<evidence type="ECO:0000313" key="14">
    <source>
        <dbReference type="Proteomes" id="UP000279307"/>
    </source>
</evidence>
<dbReference type="Proteomes" id="UP000053097">
    <property type="component" value="Unassembled WGS sequence"/>
</dbReference>
<reference evidence="12" key="3">
    <citation type="submission" date="2018-07" db="EMBL/GenBank/DDBJ databases">
        <authorList>
            <person name="Mckenzie S.K."/>
            <person name="Kronauer D.J.C."/>
        </authorList>
    </citation>
    <scope>NUCLEOTIDE SEQUENCE</scope>
    <source>
        <strain evidence="12">Clonal line C1</strain>
    </source>
</reference>
<protein>
    <recommendedName>
        <fullName evidence="10">Odorant receptor</fullName>
    </recommendedName>
</protein>
<keyword evidence="8 10" id="KW-0675">Receptor</keyword>
<evidence type="ECO:0000256" key="9">
    <source>
        <dbReference type="ARBA" id="ARBA00023224"/>
    </source>
</evidence>
<comment type="caution">
    <text evidence="10">Lacks conserved residue(s) required for the propagation of feature annotation.</text>
</comment>